<reference evidence="2 3" key="1">
    <citation type="submission" date="2018-03" db="EMBL/GenBank/DDBJ databases">
        <title>Genomic Encyclopedia of Type Strains, Phase III (KMG-III): the genomes of soil and plant-associated and newly described type strains.</title>
        <authorList>
            <person name="Whitman W."/>
        </authorList>
    </citation>
    <scope>NUCLEOTIDE SEQUENCE [LARGE SCALE GENOMIC DNA]</scope>
    <source>
        <strain evidence="2 3">CGMCC 4.7104</strain>
    </source>
</reference>
<dbReference type="PANTHER" id="PTHR40758:SF1">
    <property type="entry name" value="CONSERVED PROTEIN"/>
    <property type="match status" value="1"/>
</dbReference>
<organism evidence="2 3">
    <name type="scientific">Nonomuraea fuscirosea</name>
    <dbReference type="NCBI Taxonomy" id="1291556"/>
    <lineage>
        <taxon>Bacteria</taxon>
        <taxon>Bacillati</taxon>
        <taxon>Actinomycetota</taxon>
        <taxon>Actinomycetes</taxon>
        <taxon>Streptosporangiales</taxon>
        <taxon>Streptosporangiaceae</taxon>
        <taxon>Nonomuraea</taxon>
    </lineage>
</organism>
<dbReference type="Pfam" id="PF11716">
    <property type="entry name" value="MDMPI_N"/>
    <property type="match status" value="1"/>
</dbReference>
<dbReference type="Gene3D" id="1.20.120.450">
    <property type="entry name" value="dinb family like domain"/>
    <property type="match status" value="1"/>
</dbReference>
<gene>
    <name evidence="2" type="ORF">B0I32_12832</name>
</gene>
<dbReference type="NCBIfam" id="TIGR03083">
    <property type="entry name" value="maleylpyruvate isomerase family mycothiol-dependent enzyme"/>
    <property type="match status" value="1"/>
</dbReference>
<protein>
    <submittedName>
        <fullName evidence="2">Uncharacterized protein (TIGR03083 family)</fullName>
    </submittedName>
</protein>
<dbReference type="PANTHER" id="PTHR40758">
    <property type="entry name" value="CONSERVED PROTEIN"/>
    <property type="match status" value="1"/>
</dbReference>
<dbReference type="EMBL" id="PVNG01000028">
    <property type="protein sequence ID" value="PRX53276.1"/>
    <property type="molecule type" value="Genomic_DNA"/>
</dbReference>
<evidence type="ECO:0000313" key="2">
    <source>
        <dbReference type="EMBL" id="PRX53276.1"/>
    </source>
</evidence>
<dbReference type="RefSeq" id="WP_106250905.1">
    <property type="nucleotide sequence ID" value="NZ_PVNG01000028.1"/>
</dbReference>
<evidence type="ECO:0000259" key="1">
    <source>
        <dbReference type="Pfam" id="PF11716"/>
    </source>
</evidence>
<dbReference type="GO" id="GO:0046872">
    <property type="term" value="F:metal ion binding"/>
    <property type="evidence" value="ECO:0007669"/>
    <property type="project" value="InterPro"/>
</dbReference>
<dbReference type="AlphaFoldDB" id="A0A2T0M738"/>
<sequence>MMTLDYARLVEGLREVTTGLAGAVAGGDPEAKVPTCPEWRLARLVGHIGQADRWAAGIVREGGPSAVPDPAEADHDQPAAWEDWLLGGAEELIAAVRDAGAETEVWSMAGPVPTAFWMRRMMCDTAVHHYDAALTTGAAYGIAGDVAAEVLTESLQLIAATEAAEAFLPRLAALRGRGERLVIRPDGVDGWVITRTPEGVRWERGDRDGDVVVSGTTAECMLVFARRLPARAVTGDRAVLEHWLAHTAF</sequence>
<comment type="caution">
    <text evidence="2">The sequence shown here is derived from an EMBL/GenBank/DDBJ whole genome shotgun (WGS) entry which is preliminary data.</text>
</comment>
<name>A0A2T0M738_9ACTN</name>
<dbReference type="InterPro" id="IPR034660">
    <property type="entry name" value="DinB/YfiT-like"/>
</dbReference>
<dbReference type="Proteomes" id="UP000238312">
    <property type="component" value="Unassembled WGS sequence"/>
</dbReference>
<proteinExistence type="predicted"/>
<dbReference type="GO" id="GO:0005886">
    <property type="term" value="C:plasma membrane"/>
    <property type="evidence" value="ECO:0007669"/>
    <property type="project" value="TreeGrafter"/>
</dbReference>
<accession>A0A2T0M738</accession>
<dbReference type="OrthoDB" id="3671213at2"/>
<keyword evidence="3" id="KW-1185">Reference proteome</keyword>
<feature type="domain" description="Mycothiol-dependent maleylpyruvate isomerase metal-binding" evidence="1">
    <location>
        <begin position="15"/>
        <end position="133"/>
    </location>
</feature>
<evidence type="ECO:0000313" key="3">
    <source>
        <dbReference type="Proteomes" id="UP000238312"/>
    </source>
</evidence>
<dbReference type="InterPro" id="IPR024344">
    <property type="entry name" value="MDMPI_metal-binding"/>
</dbReference>
<dbReference type="InterPro" id="IPR017517">
    <property type="entry name" value="Maleyloyr_isom"/>
</dbReference>
<dbReference type="SUPFAM" id="SSF109854">
    <property type="entry name" value="DinB/YfiT-like putative metalloenzymes"/>
    <property type="match status" value="1"/>
</dbReference>